<gene>
    <name evidence="1" type="ORF">HNP94_001371</name>
</gene>
<proteinExistence type="predicted"/>
<reference evidence="1 2" key="1">
    <citation type="submission" date="2020-07" db="EMBL/GenBank/DDBJ databases">
        <title>Genomic Encyclopedia of Type Strains, Phase IV (KMG-V): Genome sequencing to study the core and pangenomes of soil and plant-associated prokaryotes.</title>
        <authorList>
            <person name="Whitman W."/>
        </authorList>
    </citation>
    <scope>NUCLEOTIDE SEQUENCE [LARGE SCALE GENOMIC DNA]</scope>
    <source>
        <strain evidence="1 2">C13</strain>
    </source>
</reference>
<accession>A0A7J9PMQ2</accession>
<dbReference type="EMBL" id="JACDUO010000001">
    <property type="protein sequence ID" value="MBA2864371.1"/>
    <property type="molecule type" value="Genomic_DNA"/>
</dbReference>
<dbReference type="AlphaFoldDB" id="A0A7J9PMQ2"/>
<sequence>MTLSDELSNSTIFPKGEELPEFLSKYFSGKVWVSMLVGMDNEFNCPIGNSRT</sequence>
<organism evidence="1 2">
    <name type="scientific">Methanococcus maripaludis</name>
    <name type="common">Methanococcus deltae</name>
    <dbReference type="NCBI Taxonomy" id="39152"/>
    <lineage>
        <taxon>Archaea</taxon>
        <taxon>Methanobacteriati</taxon>
        <taxon>Methanobacteriota</taxon>
        <taxon>Methanomada group</taxon>
        <taxon>Methanococci</taxon>
        <taxon>Methanococcales</taxon>
        <taxon>Methanococcaceae</taxon>
        <taxon>Methanococcus</taxon>
    </lineage>
</organism>
<name>A0A7J9PMQ2_METMI</name>
<comment type="caution">
    <text evidence="1">The sequence shown here is derived from an EMBL/GenBank/DDBJ whole genome shotgun (WGS) entry which is preliminary data.</text>
</comment>
<evidence type="ECO:0000313" key="1">
    <source>
        <dbReference type="EMBL" id="MBA2864371.1"/>
    </source>
</evidence>
<protein>
    <submittedName>
        <fullName evidence="1">Uncharacterized protein</fullName>
    </submittedName>
</protein>
<evidence type="ECO:0000313" key="2">
    <source>
        <dbReference type="Proteomes" id="UP000567099"/>
    </source>
</evidence>
<dbReference type="Proteomes" id="UP000567099">
    <property type="component" value="Unassembled WGS sequence"/>
</dbReference>